<dbReference type="Gene3D" id="3.30.870.10">
    <property type="entry name" value="Endonuclease Chain A"/>
    <property type="match status" value="2"/>
</dbReference>
<evidence type="ECO:0000313" key="2">
    <source>
        <dbReference type="EMBL" id="MBK1853608.1"/>
    </source>
</evidence>
<accession>A0AAE2S8U7</accession>
<dbReference type="GO" id="GO:0032049">
    <property type="term" value="P:cardiolipin biosynthetic process"/>
    <property type="evidence" value="ECO:0007669"/>
    <property type="project" value="UniProtKB-ARBA"/>
</dbReference>
<keyword evidence="3" id="KW-1185">Reference proteome</keyword>
<comment type="caution">
    <text evidence="2">The sequence shown here is derived from an EMBL/GenBank/DDBJ whole genome shotgun (WGS) entry which is preliminary data.</text>
</comment>
<proteinExistence type="predicted"/>
<gene>
    <name evidence="2" type="ORF">JIN83_01425</name>
</gene>
<dbReference type="CDD" id="cd09110">
    <property type="entry name" value="PLDc_CLS_1"/>
    <property type="match status" value="1"/>
</dbReference>
<feature type="domain" description="PLD phosphodiesterase" evidence="1">
    <location>
        <begin position="145"/>
        <end position="172"/>
    </location>
</feature>
<dbReference type="Proteomes" id="UP000634206">
    <property type="component" value="Unassembled WGS sequence"/>
</dbReference>
<protein>
    <recommendedName>
        <fullName evidence="1">PLD phosphodiesterase domain-containing protein</fullName>
    </recommendedName>
</protein>
<dbReference type="InterPro" id="IPR025202">
    <property type="entry name" value="PLD-like_dom"/>
</dbReference>
<dbReference type="GO" id="GO:0030572">
    <property type="term" value="F:phosphatidyltransferase activity"/>
    <property type="evidence" value="ECO:0007669"/>
    <property type="project" value="UniProtKB-ARBA"/>
</dbReference>
<organism evidence="2 3">
    <name type="scientific">Oceaniferula flava</name>
    <dbReference type="NCBI Taxonomy" id="2800421"/>
    <lineage>
        <taxon>Bacteria</taxon>
        <taxon>Pseudomonadati</taxon>
        <taxon>Verrucomicrobiota</taxon>
        <taxon>Verrucomicrobiia</taxon>
        <taxon>Verrucomicrobiales</taxon>
        <taxon>Verrucomicrobiaceae</taxon>
        <taxon>Oceaniferula</taxon>
    </lineage>
</organism>
<dbReference type="Pfam" id="PF13091">
    <property type="entry name" value="PLDc_2"/>
    <property type="match status" value="2"/>
</dbReference>
<reference evidence="2" key="1">
    <citation type="submission" date="2021-01" db="EMBL/GenBank/DDBJ databases">
        <title>Modified the classification status of verrucomicrobia.</title>
        <authorList>
            <person name="Feng X."/>
        </authorList>
    </citation>
    <scope>NUCLEOTIDE SEQUENCE</scope>
    <source>
        <strain evidence="2">5K15</strain>
    </source>
</reference>
<evidence type="ECO:0000313" key="3">
    <source>
        <dbReference type="Proteomes" id="UP000634206"/>
    </source>
</evidence>
<dbReference type="EMBL" id="JAENIG010000001">
    <property type="protein sequence ID" value="MBK1853608.1"/>
    <property type="molecule type" value="Genomic_DNA"/>
</dbReference>
<dbReference type="InterPro" id="IPR001736">
    <property type="entry name" value="PLipase_D/transphosphatidylase"/>
</dbReference>
<dbReference type="SUPFAM" id="SSF56024">
    <property type="entry name" value="Phospholipase D/nuclease"/>
    <property type="match status" value="2"/>
</dbReference>
<name>A0AAE2S8U7_9BACT</name>
<dbReference type="PROSITE" id="PS50035">
    <property type="entry name" value="PLD"/>
    <property type="match status" value="2"/>
</dbReference>
<dbReference type="SMART" id="SM00155">
    <property type="entry name" value="PLDc"/>
    <property type="match status" value="2"/>
</dbReference>
<dbReference type="PANTHER" id="PTHR21248:SF22">
    <property type="entry name" value="PHOSPHOLIPASE D"/>
    <property type="match status" value="1"/>
</dbReference>
<feature type="domain" description="PLD phosphodiesterase" evidence="1">
    <location>
        <begin position="333"/>
        <end position="360"/>
    </location>
</feature>
<dbReference type="PANTHER" id="PTHR21248">
    <property type="entry name" value="CARDIOLIPIN SYNTHASE"/>
    <property type="match status" value="1"/>
</dbReference>
<evidence type="ECO:0000259" key="1">
    <source>
        <dbReference type="PROSITE" id="PS50035"/>
    </source>
</evidence>
<dbReference type="RefSeq" id="WP_309488204.1">
    <property type="nucleotide sequence ID" value="NZ_JAENIG010000001.1"/>
</dbReference>
<dbReference type="AlphaFoldDB" id="A0AAE2S8U7"/>
<sequence length="420" mass="47312">MPQAAKDPTSRISQGVKQRVSAKLSAWKSRIEREISGGQTGGSSDGNAVEVYFEGDRAFADMLGAIRDAKHYVHLEMYMFFSDGTGSKFAEALSAKAREGIPVRVLYDSIGSLETDQMQWANMHDAGVTVVEYRPVAFWRKRSGIFGRNHRKNLVVDGAIAFTGGMNIADSWSEEASSDSSWRDTHCRVIGPAAQDFNKLFIDSWQYATKEKIFHRPAPHPLSDDEQQAHGDGLDRSGGCRCVVVGSQGLRDSKEIRRMFSVNLARAEKSIKMTMPYFVPPKRLLAALNKAKQRGVDIKLLLPRDSDVKVVDWLREGFYPQLLSWGISLREYLGPVLHAKTMVVDDHIAVIGSSNFDILSVLMNREIGLVVFNDEVVAELDRQWQNDLMLSERVTRDWEGIRSWWRLAMAKLGSFLLRRL</sequence>